<accession>A0A1G5I4R6</accession>
<name>A0A1G5I4R6_9GAMM</name>
<evidence type="ECO:0000313" key="2">
    <source>
        <dbReference type="EMBL" id="SCY71003.1"/>
    </source>
</evidence>
<keyword evidence="1" id="KW-0472">Membrane</keyword>
<protein>
    <submittedName>
        <fullName evidence="2">Uncharacterized protein</fullName>
    </submittedName>
</protein>
<gene>
    <name evidence="2" type="ORF">SAMN02927935_02221</name>
</gene>
<evidence type="ECO:0000256" key="1">
    <source>
        <dbReference type="SAM" id="Phobius"/>
    </source>
</evidence>
<comment type="caution">
    <text evidence="2">The sequence shown here is derived from an EMBL/GenBank/DDBJ whole genome shotgun (WGS) entry which is preliminary data.</text>
</comment>
<keyword evidence="1" id="KW-0812">Transmembrane</keyword>
<keyword evidence="3" id="KW-1185">Reference proteome</keyword>
<feature type="transmembrane region" description="Helical" evidence="1">
    <location>
        <begin position="178"/>
        <end position="205"/>
    </location>
</feature>
<dbReference type="EMBL" id="FMUT01000005">
    <property type="protein sequence ID" value="SCY71003.1"/>
    <property type="molecule type" value="Genomic_DNA"/>
</dbReference>
<proteinExistence type="predicted"/>
<sequence length="216" mass="24313">MKTPGEWAVDLQLQLRALDDTPASTRAKKKTIKESQRLAHQLVRSQALTGVERRALIREYSKAIRTVAIEEMQREFTLQHAKMLQRAETKREQREKKWAASNARRLSRTKKMRSNTAPLTSGGIAILLFLFAPLSLCGLWQFGSVFWAGLQTGELIFNSCRTPLSSCLSHIVQAHEPFYFYSGMAVFLFATLLCALMLLGIALSLSQAGNTPEKKQ</sequence>
<reference evidence="2 3" key="1">
    <citation type="submission" date="2016-10" db="EMBL/GenBank/DDBJ databases">
        <authorList>
            <person name="Varghese N."/>
            <person name="Submissions S."/>
        </authorList>
    </citation>
    <scope>NUCLEOTIDE SEQUENCE [LARGE SCALE GENOMIC DNA]</scope>
    <source>
        <strain evidence="2 3">CGMCC 1.6853</strain>
    </source>
</reference>
<feature type="transmembrane region" description="Helical" evidence="1">
    <location>
        <begin position="117"/>
        <end position="142"/>
    </location>
</feature>
<keyword evidence="1" id="KW-1133">Transmembrane helix</keyword>
<organism evidence="2 3">
    <name type="scientific">Serratia nematodiphila</name>
    <dbReference type="NCBI Taxonomy" id="458197"/>
    <lineage>
        <taxon>Bacteria</taxon>
        <taxon>Pseudomonadati</taxon>
        <taxon>Pseudomonadota</taxon>
        <taxon>Gammaproteobacteria</taxon>
        <taxon>Enterobacterales</taxon>
        <taxon>Yersiniaceae</taxon>
        <taxon>Serratia</taxon>
    </lineage>
</organism>
<evidence type="ECO:0000313" key="3">
    <source>
        <dbReference type="Proteomes" id="UP000183031"/>
    </source>
</evidence>
<dbReference type="RefSeq" id="WP_033634056.1">
    <property type="nucleotide sequence ID" value="NZ_CBCSIN010000003.1"/>
</dbReference>
<dbReference type="Proteomes" id="UP000183031">
    <property type="component" value="Unassembled WGS sequence"/>
</dbReference>